<reference evidence="1 2" key="1">
    <citation type="submission" date="2015-04" db="EMBL/GenBank/DDBJ databases">
        <authorList>
            <person name="Syromyatnikov M.Y."/>
            <person name="Popov V.N."/>
        </authorList>
    </citation>
    <scope>NUCLEOTIDE SEQUENCE [LARGE SCALE GENOMIC DNA]</scope>
</reference>
<keyword evidence="2" id="KW-1185">Reference proteome</keyword>
<dbReference type="Proteomes" id="UP000183832">
    <property type="component" value="Unassembled WGS sequence"/>
</dbReference>
<evidence type="ECO:0000313" key="1">
    <source>
        <dbReference type="EMBL" id="CRK90442.1"/>
    </source>
</evidence>
<organism evidence="1 2">
    <name type="scientific">Clunio marinus</name>
    <dbReference type="NCBI Taxonomy" id="568069"/>
    <lineage>
        <taxon>Eukaryota</taxon>
        <taxon>Metazoa</taxon>
        <taxon>Ecdysozoa</taxon>
        <taxon>Arthropoda</taxon>
        <taxon>Hexapoda</taxon>
        <taxon>Insecta</taxon>
        <taxon>Pterygota</taxon>
        <taxon>Neoptera</taxon>
        <taxon>Endopterygota</taxon>
        <taxon>Diptera</taxon>
        <taxon>Nematocera</taxon>
        <taxon>Chironomoidea</taxon>
        <taxon>Chironomidae</taxon>
        <taxon>Clunio</taxon>
    </lineage>
</organism>
<dbReference type="EMBL" id="CVRI01000019">
    <property type="protein sequence ID" value="CRK90442.1"/>
    <property type="molecule type" value="Genomic_DNA"/>
</dbReference>
<name>A0A1J1HSD6_9DIPT</name>
<gene>
    <name evidence="1" type="ORF">CLUMA_CG004136</name>
</gene>
<accession>A0A1J1HSD6</accession>
<proteinExistence type="predicted"/>
<evidence type="ECO:0000313" key="2">
    <source>
        <dbReference type="Proteomes" id="UP000183832"/>
    </source>
</evidence>
<protein>
    <submittedName>
        <fullName evidence="1">CLUMA_CG004136, isoform A</fullName>
    </submittedName>
</protein>
<sequence>MENNFEERIFLPSSLIKLVFSVSKLFELSSYNEFSLLDTLEFALNAKYNLINDRGTFDEKEMAIFIFNVILITVKFNTANPNTRNELQAVMKQLGIENKESIEQEFETFSLMNFKILDPYVVELIFNLVEVHLSAFQGKNDVFEKSLDILRIAYFNRNAIYIKFTAGLSTTETSNLKNDLKLFSSSIFIATLKIFKFPFQKQNEIFEKLTNEDEGGIQSAQNLNNLSSIVFEVAKQP</sequence>
<dbReference type="OrthoDB" id="7791197at2759"/>
<dbReference type="AlphaFoldDB" id="A0A1J1HSD6"/>